<comment type="caution">
    <text evidence="1">The sequence shown here is derived from an EMBL/GenBank/DDBJ whole genome shotgun (WGS) entry which is preliminary data.</text>
</comment>
<name>A0A0G0PQJ0_9BACT</name>
<protein>
    <submittedName>
        <fullName evidence="1">Uncharacterized protein</fullName>
    </submittedName>
</protein>
<organism evidence="1 2">
    <name type="scientific">Candidatus Woesebacteria bacterium GW2011_GWB1_39_10</name>
    <dbReference type="NCBI Taxonomy" id="1618572"/>
    <lineage>
        <taxon>Bacteria</taxon>
        <taxon>Candidatus Woeseibacteriota</taxon>
    </lineage>
</organism>
<accession>A0A0G0PQJ0</accession>
<gene>
    <name evidence="1" type="ORF">UT17_C0005G0039</name>
</gene>
<dbReference type="STRING" id="1618572.UT17_C0005G0039"/>
<sequence>MSNHPKLHPDWGQLRESVKGKPWKSALVTSLKAFLGFWGWGEWANIIGSGLKETEIDARNPIAGFFGFEPLHLLWVQFNTFDQNTKKPSRRTVRFGPDDGVLLTLAKVPDGNSFKWYLLARRKYQFGAKDLFFEFLRGWVPDSTNEDRGWKLLGRDLPGLKDSPLVSSIFEQKITSPIWENTADQNNKITRHLIVVTFEEEISQSDLQKMLTDAKIQTEYPDEPNVNAEFLTSHPLVIPLGEAAGMLNAYSELNGKDLYQFGEDFSVSTWALFLIRWGWQFPHLMPEKGNAL</sequence>
<evidence type="ECO:0000313" key="1">
    <source>
        <dbReference type="EMBL" id="KKQ91601.1"/>
    </source>
</evidence>
<evidence type="ECO:0000313" key="2">
    <source>
        <dbReference type="Proteomes" id="UP000034774"/>
    </source>
</evidence>
<proteinExistence type="predicted"/>
<dbReference type="AlphaFoldDB" id="A0A0G0PQJ0"/>
<dbReference type="Proteomes" id="UP000034774">
    <property type="component" value="Unassembled WGS sequence"/>
</dbReference>
<reference evidence="1 2" key="1">
    <citation type="journal article" date="2015" name="Nature">
        <title>rRNA introns, odd ribosomes, and small enigmatic genomes across a large radiation of phyla.</title>
        <authorList>
            <person name="Brown C.T."/>
            <person name="Hug L.A."/>
            <person name="Thomas B.C."/>
            <person name="Sharon I."/>
            <person name="Castelle C.J."/>
            <person name="Singh A."/>
            <person name="Wilkins M.J."/>
            <person name="Williams K.H."/>
            <person name="Banfield J.F."/>
        </authorList>
    </citation>
    <scope>NUCLEOTIDE SEQUENCE [LARGE SCALE GENOMIC DNA]</scope>
</reference>
<dbReference type="EMBL" id="LBVU01000005">
    <property type="protein sequence ID" value="KKQ91601.1"/>
    <property type="molecule type" value="Genomic_DNA"/>
</dbReference>